<evidence type="ECO:0000313" key="4">
    <source>
        <dbReference type="EMBL" id="OAH58681.1"/>
    </source>
</evidence>
<gene>
    <name evidence="4" type="ORF">AWH48_16930</name>
</gene>
<dbReference type="InterPro" id="IPR010359">
    <property type="entry name" value="IrrE_HExxH"/>
</dbReference>
<feature type="domain" description="IrrE N-terminal-like" evidence="1">
    <location>
        <begin position="193"/>
        <end position="278"/>
    </location>
</feature>
<accession>A0A177L1N2</accession>
<dbReference type="Pfam" id="PF08401">
    <property type="entry name" value="ArdcN"/>
    <property type="match status" value="1"/>
</dbReference>
<dbReference type="EMBL" id="LQWZ01000007">
    <property type="protein sequence ID" value="OAH58681.1"/>
    <property type="molecule type" value="Genomic_DNA"/>
</dbReference>
<dbReference type="RefSeq" id="WP_063974514.1">
    <property type="nucleotide sequence ID" value="NZ_LQWZ01000007.1"/>
</dbReference>
<dbReference type="InterPro" id="IPR041045">
    <property type="entry name" value="LPD25"/>
</dbReference>
<dbReference type="InterPro" id="IPR013610">
    <property type="entry name" value="ArdC_N"/>
</dbReference>
<proteinExistence type="predicted"/>
<evidence type="ECO:0000259" key="2">
    <source>
        <dbReference type="Pfam" id="PF08401"/>
    </source>
</evidence>
<organism evidence="4 5">
    <name type="scientific">Domibacillus aminovorans</name>
    <dbReference type="NCBI Taxonomy" id="29332"/>
    <lineage>
        <taxon>Bacteria</taxon>
        <taxon>Bacillati</taxon>
        <taxon>Bacillota</taxon>
        <taxon>Bacilli</taxon>
        <taxon>Bacillales</taxon>
        <taxon>Bacillaceae</taxon>
        <taxon>Domibacillus</taxon>
    </lineage>
</organism>
<dbReference type="Proteomes" id="UP000077271">
    <property type="component" value="Unassembled WGS sequence"/>
</dbReference>
<dbReference type="OrthoDB" id="9803716at2"/>
<dbReference type="GO" id="GO:0003697">
    <property type="term" value="F:single-stranded DNA binding"/>
    <property type="evidence" value="ECO:0007669"/>
    <property type="project" value="InterPro"/>
</dbReference>
<evidence type="ECO:0000259" key="3">
    <source>
        <dbReference type="Pfam" id="PF18840"/>
    </source>
</evidence>
<feature type="domain" description="N-terminal" evidence="2">
    <location>
        <begin position="32"/>
        <end position="122"/>
    </location>
</feature>
<comment type="caution">
    <text evidence="4">The sequence shown here is derived from an EMBL/GenBank/DDBJ whole genome shotgun (WGS) entry which is preliminary data.</text>
</comment>
<feature type="domain" description="Large polyvalent protein associated" evidence="3">
    <location>
        <begin position="402"/>
        <end position="494"/>
    </location>
</feature>
<dbReference type="Pfam" id="PF06114">
    <property type="entry name" value="Peptidase_M78"/>
    <property type="match status" value="1"/>
</dbReference>
<evidence type="ECO:0000313" key="5">
    <source>
        <dbReference type="Proteomes" id="UP000077271"/>
    </source>
</evidence>
<sequence>MVKYKKKDPEEKKKEVEALTKSMEDNINGYFQTEKQLKEYLSFMSKFYNFSANNTTLIQRQFSGAEAVGSFKFWKDHGFSVQKGEKGIKILVPIQTQPSFKDKEGNWKTLKEATEEEKKKINSGKIKLSQGRVYFSIGHVFDISQTNATAKDLPTIFPNKWLEGEVKDFDILYKGMEQIANNNGILIIEPINELGVAKGVSYTDLKAVALNPRNSQLQNVKTLIHELAHAKLHTPETADKYTAPEKEFQAEMTAYTVSSYFGIDTSEYSLSYLANWTQGKDLRDKSQLLKEVHETTVEFINTIEEVIQQEQESKKENIAVNEMNIDAKKLENESLALFLVKYEHLSHTTEQLITVDELQKEIRKEGSSYRPMDVENMDVATFLKEFNELNKERYAVIPEKDIKGPTVLIQWSENDELKSNEVMSFGEANEKMTNLSEKLEDRGGYDKTRYHVIFPKELSEKNQLSIINMDRLDLGDGFYKSPLEQIYSEQNLSEAVLDSLKKEIAPFSEVNKGKENGQENKFQDIDPLVTVAKKGGSKINKVNKEPELSM</sequence>
<evidence type="ECO:0008006" key="6">
    <source>
        <dbReference type="Google" id="ProtNLM"/>
    </source>
</evidence>
<name>A0A177L1N2_9BACI</name>
<protein>
    <recommendedName>
        <fullName evidence="6">ImmA/IrrE family metallo-endopeptidase</fullName>
    </recommendedName>
</protein>
<reference evidence="4 5" key="1">
    <citation type="submission" date="2016-01" db="EMBL/GenBank/DDBJ databases">
        <title>Investigation of taxonomic status of Bacillus aminovorans.</title>
        <authorList>
            <person name="Verma A."/>
            <person name="Pal Y."/>
            <person name="Krishnamurthi S."/>
        </authorList>
    </citation>
    <scope>NUCLEOTIDE SEQUENCE [LARGE SCALE GENOMIC DNA]</scope>
    <source>
        <strain evidence="4 5">DSM 4337</strain>
    </source>
</reference>
<evidence type="ECO:0000259" key="1">
    <source>
        <dbReference type="Pfam" id="PF06114"/>
    </source>
</evidence>
<dbReference type="AlphaFoldDB" id="A0A177L1N2"/>
<dbReference type="Pfam" id="PF18840">
    <property type="entry name" value="LPD25"/>
    <property type="match status" value="1"/>
</dbReference>